<organism evidence="1 2">
    <name type="scientific">Desulfonatronospira thiodismutans ASO3-1</name>
    <dbReference type="NCBI Taxonomy" id="555779"/>
    <lineage>
        <taxon>Bacteria</taxon>
        <taxon>Pseudomonadati</taxon>
        <taxon>Thermodesulfobacteriota</taxon>
        <taxon>Desulfovibrionia</taxon>
        <taxon>Desulfovibrionales</taxon>
        <taxon>Desulfonatronovibrionaceae</taxon>
        <taxon>Desulfonatronospira</taxon>
    </lineage>
</organism>
<dbReference type="OrthoDB" id="5624224at2"/>
<evidence type="ECO:0008006" key="3">
    <source>
        <dbReference type="Google" id="ProtNLM"/>
    </source>
</evidence>
<evidence type="ECO:0000313" key="2">
    <source>
        <dbReference type="Proteomes" id="UP000005496"/>
    </source>
</evidence>
<accession>D6SKI4</accession>
<sequence>MKTVYLDVCALCRPYDDQAYARIHLETTAVRLILRAVEKGVYKMVYSPIHEMEISAIADNVEREDLLFLIDKIATRMEKAITHTRKRAEYLVSSGFGVADAAHLAYAERAQAFFISCDDKLVKKCTKSDIKIWAGSPIMFCEKEDIK</sequence>
<comment type="caution">
    <text evidence="1">The sequence shown here is derived from an EMBL/GenBank/DDBJ whole genome shotgun (WGS) entry which is preliminary data.</text>
</comment>
<protein>
    <recommendedName>
        <fullName evidence="3">PIN domain-containing protein</fullName>
    </recommendedName>
</protein>
<dbReference type="Proteomes" id="UP000005496">
    <property type="component" value="Unassembled WGS sequence"/>
</dbReference>
<name>D6SKI4_9BACT</name>
<gene>
    <name evidence="1" type="ORF">Dthio_PD2602</name>
</gene>
<dbReference type="eggNOG" id="COG4113">
    <property type="taxonomic scope" value="Bacteria"/>
</dbReference>
<dbReference type="CDD" id="cd00299">
    <property type="entry name" value="GST_C_family"/>
    <property type="match status" value="1"/>
</dbReference>
<reference evidence="1" key="1">
    <citation type="submission" date="2010-05" db="EMBL/GenBank/DDBJ databases">
        <title>The draft genome of Desulfonatronospira thiodismutans ASO3-1.</title>
        <authorList>
            <consortium name="US DOE Joint Genome Institute (JGI-PGF)"/>
            <person name="Lucas S."/>
            <person name="Copeland A."/>
            <person name="Lapidus A."/>
            <person name="Cheng J.-F."/>
            <person name="Bruce D."/>
            <person name="Goodwin L."/>
            <person name="Pitluck S."/>
            <person name="Chertkov O."/>
            <person name="Brettin T."/>
            <person name="Detter J.C."/>
            <person name="Han C."/>
            <person name="Land M.L."/>
            <person name="Hauser L."/>
            <person name="Kyrpides N."/>
            <person name="Mikhailova N."/>
            <person name="Muyzer G."/>
            <person name="Woyke T."/>
        </authorList>
    </citation>
    <scope>NUCLEOTIDE SEQUENCE [LARGE SCALE GENOMIC DNA]</scope>
    <source>
        <strain evidence="1">ASO3-1</strain>
    </source>
</reference>
<dbReference type="SUPFAM" id="SSF88723">
    <property type="entry name" value="PIN domain-like"/>
    <property type="match status" value="1"/>
</dbReference>
<proteinExistence type="predicted"/>
<evidence type="ECO:0000313" key="1">
    <source>
        <dbReference type="EMBL" id="EFI35195.1"/>
    </source>
</evidence>
<keyword evidence="2" id="KW-1185">Reference proteome</keyword>
<dbReference type="RefSeq" id="WP_008868329.1">
    <property type="nucleotide sequence ID" value="NZ_ACJN02000001.1"/>
</dbReference>
<dbReference type="EMBL" id="ACJN02000001">
    <property type="protein sequence ID" value="EFI35195.1"/>
    <property type="molecule type" value="Genomic_DNA"/>
</dbReference>
<dbReference type="InterPro" id="IPR029060">
    <property type="entry name" value="PIN-like_dom_sf"/>
</dbReference>
<dbReference type="AlphaFoldDB" id="D6SKI4"/>